<dbReference type="RefSeq" id="XP_003686802.1">
    <property type="nucleotide sequence ID" value="XM_003686754.1"/>
</dbReference>
<dbReference type="eggNOG" id="ENOG502QUX9">
    <property type="taxonomic scope" value="Eukaryota"/>
</dbReference>
<name>G8BX64_TETPH</name>
<gene>
    <name evidence="1" type="primary">TPHA0H01620</name>
    <name evidence="1" type="ordered locus">TPHA_0H01620</name>
</gene>
<dbReference type="OMA" id="HINNCSE"/>
<protein>
    <recommendedName>
        <fullName evidence="3">Mitochondrial translation factor ATP22</fullName>
    </recommendedName>
</protein>
<organism evidence="1 2">
    <name type="scientific">Tetrapisispora phaffii (strain ATCC 24235 / CBS 4417 / NBRC 1672 / NRRL Y-8282 / UCD 70-5)</name>
    <name type="common">Yeast</name>
    <name type="synonym">Fabospora phaffii</name>
    <dbReference type="NCBI Taxonomy" id="1071381"/>
    <lineage>
        <taxon>Eukaryota</taxon>
        <taxon>Fungi</taxon>
        <taxon>Dikarya</taxon>
        <taxon>Ascomycota</taxon>
        <taxon>Saccharomycotina</taxon>
        <taxon>Saccharomycetes</taxon>
        <taxon>Saccharomycetales</taxon>
        <taxon>Saccharomycetaceae</taxon>
        <taxon>Tetrapisispora</taxon>
    </lineage>
</organism>
<dbReference type="AlphaFoldDB" id="G8BX64"/>
<accession>G8BX64</accession>
<keyword evidence="2" id="KW-1185">Reference proteome</keyword>
<evidence type="ECO:0000313" key="2">
    <source>
        <dbReference type="Proteomes" id="UP000005666"/>
    </source>
</evidence>
<evidence type="ECO:0000313" key="1">
    <source>
        <dbReference type="EMBL" id="CCE64368.1"/>
    </source>
</evidence>
<dbReference type="EMBL" id="HE612863">
    <property type="protein sequence ID" value="CCE64368.1"/>
    <property type="molecule type" value="Genomic_DNA"/>
</dbReference>
<dbReference type="GeneID" id="11533876"/>
<reference evidence="1 2" key="1">
    <citation type="journal article" date="2011" name="Proc. Natl. Acad. Sci. U.S.A.">
        <title>Evolutionary erosion of yeast sex chromosomes by mating-type switching accidents.</title>
        <authorList>
            <person name="Gordon J.L."/>
            <person name="Armisen D."/>
            <person name="Proux-Wera E."/>
            <person name="Oheigeartaigh S.S."/>
            <person name="Byrne K.P."/>
            <person name="Wolfe K.H."/>
        </authorList>
    </citation>
    <scope>NUCLEOTIDE SEQUENCE [LARGE SCALE GENOMIC DNA]</scope>
    <source>
        <strain evidence="2">ATCC 24235 / CBS 4417 / NBRC 1672 / NRRL Y-8282 / UCD 70-5</strain>
    </source>
</reference>
<dbReference type="KEGG" id="tpf:TPHA_0H01620"/>
<dbReference type="HOGENOM" id="CLU_024415_0_0_1"/>
<proteinExistence type="predicted"/>
<sequence length="704" mass="82156">MLRRSLKLQLCPVKYLSGVSVLESDARSKVRSLVANEGIKKFLKPNSQSTKDLANIIETTENIKEINAVKNILMRKFKNCYSPLSINIISESKNKLFMKLMLLRSVGKTFDSVLLELAREIINDQALPITVKKEKLYELIEFLAEAHPVYMKKNGWILPSIMHEWFWENIQRNESFQHYHFLIEHKVQLSSCKYIIYFCRRLLLGSEAERNLASFKLFLGDPLQEKKYLTLFKKSYSMETIIMIINNNIKSKDLRYIDKYFSILLKKTESISSGNQEEDIGRMLYADISFIKFSNCLLYYLAATKNVSIFIETFLLNIERINKLRSTDFSSYNGDTEKFNKTLSRESQKAISMLLKIIQENGLQEEMFGVLSFLPDKSYVQNLRFTKHLIGRLLKAIAQFNDSKLLLNYIISSYRSKKTAMIVNKLGLWGHILYNDTKLIEHTTLMNDIKKFERNIVPKTLSLPSVPGPHVLNLLYLVVLTINSKVLKKEEFQNLIIDLYEKYKETMFSLIKGKTYWRSNTSVLGIFLHQIRYVLKDPKLAYNILMDFYGCGLGKKMSHKGTSSVFSLVVYNNHTINMLEINKVLDIMEALKVPLDLKFCIDMVLRNLKKGDTEVAHDWYKKILGARFQIKHMKLIQHIVANNWEFPEDFDMNLLQLLNQEISNNTEEMLFDENDHTIDYNNFKPTILASMHKLFKKDIKTLNS</sequence>
<dbReference type="OrthoDB" id="4064138at2759"/>
<evidence type="ECO:0008006" key="3">
    <source>
        <dbReference type="Google" id="ProtNLM"/>
    </source>
</evidence>
<dbReference type="Proteomes" id="UP000005666">
    <property type="component" value="Chromosome 8"/>
</dbReference>